<protein>
    <submittedName>
        <fullName evidence="1">YdcH family protein</fullName>
    </submittedName>
</protein>
<accession>A0ABV7UZN7</accession>
<sequence>MTHLSSDLTDAFPDDAALLHTLKVDSAHVRKLVEQYDALNHAVNRIETDVEPGSHEHLEVLKKQRLGVLDALAAQLALARMG</sequence>
<proteinExistence type="predicted"/>
<dbReference type="Pfam" id="PF04325">
    <property type="entry name" value="DUF465"/>
    <property type="match status" value="1"/>
</dbReference>
<evidence type="ECO:0000313" key="1">
    <source>
        <dbReference type="EMBL" id="MFC3670192.1"/>
    </source>
</evidence>
<keyword evidence="2" id="KW-1185">Reference proteome</keyword>
<comment type="caution">
    <text evidence="1">The sequence shown here is derived from an EMBL/GenBank/DDBJ whole genome shotgun (WGS) entry which is preliminary data.</text>
</comment>
<name>A0ABV7UZN7_9SPHN</name>
<dbReference type="Gene3D" id="6.10.280.50">
    <property type="match status" value="1"/>
</dbReference>
<dbReference type="InterPro" id="IPR038444">
    <property type="entry name" value="DUF465_sf"/>
</dbReference>
<dbReference type="EMBL" id="JBHRYE010000003">
    <property type="protein sequence ID" value="MFC3670192.1"/>
    <property type="molecule type" value="Genomic_DNA"/>
</dbReference>
<gene>
    <name evidence="1" type="ORF">ACFOOT_02025</name>
</gene>
<reference evidence="2" key="1">
    <citation type="journal article" date="2019" name="Int. J. Syst. Evol. Microbiol.">
        <title>The Global Catalogue of Microorganisms (GCM) 10K type strain sequencing project: providing services to taxonomists for standard genome sequencing and annotation.</title>
        <authorList>
            <consortium name="The Broad Institute Genomics Platform"/>
            <consortium name="The Broad Institute Genome Sequencing Center for Infectious Disease"/>
            <person name="Wu L."/>
            <person name="Ma J."/>
        </authorList>
    </citation>
    <scope>NUCLEOTIDE SEQUENCE [LARGE SCALE GENOMIC DNA]</scope>
    <source>
        <strain evidence="2">KCTC 42224</strain>
    </source>
</reference>
<dbReference type="RefSeq" id="WP_191325040.1">
    <property type="nucleotide sequence ID" value="NZ_BMZP01000013.1"/>
</dbReference>
<evidence type="ECO:0000313" key="2">
    <source>
        <dbReference type="Proteomes" id="UP001595683"/>
    </source>
</evidence>
<dbReference type="InterPro" id="IPR007420">
    <property type="entry name" value="DUF465"/>
</dbReference>
<organism evidence="1 2">
    <name type="scientific">Novosphingobium pokkalii</name>
    <dbReference type="NCBI Taxonomy" id="1770194"/>
    <lineage>
        <taxon>Bacteria</taxon>
        <taxon>Pseudomonadati</taxon>
        <taxon>Pseudomonadota</taxon>
        <taxon>Alphaproteobacteria</taxon>
        <taxon>Sphingomonadales</taxon>
        <taxon>Sphingomonadaceae</taxon>
        <taxon>Novosphingobium</taxon>
    </lineage>
</organism>
<dbReference type="Proteomes" id="UP001595683">
    <property type="component" value="Unassembled WGS sequence"/>
</dbReference>